<reference evidence="2" key="1">
    <citation type="submission" date="2011-03" db="EMBL/GenBank/DDBJ databases">
        <title>The genome sequence of Vavraia culicis strain floridensis.</title>
        <authorList>
            <consortium name="The Broad Institute Genome Sequencing Platform"/>
            <person name="Cuomo C."/>
            <person name="Becnel J."/>
            <person name="Sanscrainte N."/>
            <person name="Young S.K."/>
            <person name="Zeng Q."/>
            <person name="Gargeya S."/>
            <person name="Fitzgerald M."/>
            <person name="Haas B."/>
            <person name="Abouelleil A."/>
            <person name="Alvarado L."/>
            <person name="Arachchi H.M."/>
            <person name="Berlin A."/>
            <person name="Chapman S.B."/>
            <person name="Gearin G."/>
            <person name="Goldberg J."/>
            <person name="Griggs A."/>
            <person name="Gujja S."/>
            <person name="Hansen M."/>
            <person name="Heiman D."/>
            <person name="Howarth C."/>
            <person name="Larimer J."/>
            <person name="Lui A."/>
            <person name="MacDonald P.J.P."/>
            <person name="McCowen C."/>
            <person name="Montmayeur A."/>
            <person name="Murphy C."/>
            <person name="Neiman D."/>
            <person name="Pearson M."/>
            <person name="Priest M."/>
            <person name="Roberts A."/>
            <person name="Saif S."/>
            <person name="Shea T."/>
            <person name="Sisk P."/>
            <person name="Stolte C."/>
            <person name="Sykes S."/>
            <person name="Wortman J."/>
            <person name="Nusbaum C."/>
            <person name="Birren B."/>
        </authorList>
    </citation>
    <scope>NUCLEOTIDE SEQUENCE [LARGE SCALE GENOMIC DNA]</scope>
    <source>
        <strain evidence="2">floridensis</strain>
    </source>
</reference>
<name>L2GR47_VAVCU</name>
<accession>L2GR47</accession>
<organism evidence="1 2">
    <name type="scientific">Vavraia culicis (isolate floridensis)</name>
    <name type="common">Microsporidian parasite</name>
    <dbReference type="NCBI Taxonomy" id="948595"/>
    <lineage>
        <taxon>Eukaryota</taxon>
        <taxon>Fungi</taxon>
        <taxon>Fungi incertae sedis</taxon>
        <taxon>Microsporidia</taxon>
        <taxon>Pleistophoridae</taxon>
        <taxon>Vavraia</taxon>
    </lineage>
</organism>
<dbReference type="Proteomes" id="UP000011081">
    <property type="component" value="Unassembled WGS sequence"/>
</dbReference>
<evidence type="ECO:0000313" key="2">
    <source>
        <dbReference type="Proteomes" id="UP000011081"/>
    </source>
</evidence>
<dbReference type="EMBL" id="GL877677">
    <property type="protein sequence ID" value="ELA45763.1"/>
    <property type="molecule type" value="Genomic_DNA"/>
</dbReference>
<dbReference type="RefSeq" id="XP_008075760.1">
    <property type="nucleotide sequence ID" value="XM_008077569.1"/>
</dbReference>
<proteinExistence type="predicted"/>
<gene>
    <name evidence="1" type="ORF">VCUG_02750</name>
</gene>
<dbReference type="AlphaFoldDB" id="L2GR47"/>
<sequence>MKKLFDAIFVQATKSTYDKNIRDFFYLLAISINMEDYANAANTNEITVSEVREFYCICTEFKYSALRPFQNCSPFSHTLTGLFFTSLHLFHDTRSVKNACCFPNLSVCASG</sequence>
<protein>
    <submittedName>
        <fullName evidence="1">Uncharacterized protein</fullName>
    </submittedName>
</protein>
<dbReference type="GeneID" id="19880606"/>
<dbReference type="VEuPathDB" id="MicrosporidiaDB:VCUG_02750"/>
<keyword evidence="2" id="KW-1185">Reference proteome</keyword>
<dbReference type="HOGENOM" id="CLU_2160312_0_0_1"/>
<dbReference type="InParanoid" id="L2GR47"/>
<evidence type="ECO:0000313" key="1">
    <source>
        <dbReference type="EMBL" id="ELA45763.1"/>
    </source>
</evidence>